<evidence type="ECO:0000313" key="2">
    <source>
        <dbReference type="Proteomes" id="UP000694308"/>
    </source>
</evidence>
<gene>
    <name evidence="1" type="ORF">I6U48_01710</name>
</gene>
<dbReference type="Proteomes" id="UP000694308">
    <property type="component" value="Unassembled WGS sequence"/>
</dbReference>
<dbReference type="RefSeq" id="WP_218318664.1">
    <property type="nucleotide sequence ID" value="NZ_JAEEGC010000007.1"/>
</dbReference>
<proteinExistence type="predicted"/>
<dbReference type="Pfam" id="PF11148">
    <property type="entry name" value="DUF2922"/>
    <property type="match status" value="1"/>
</dbReference>
<protein>
    <submittedName>
        <fullName evidence="1">DUF2922 domain-containing protein</fullName>
    </submittedName>
</protein>
<dbReference type="InterPro" id="IPR021321">
    <property type="entry name" value="DUF2922"/>
</dbReference>
<comment type="caution">
    <text evidence="1">The sequence shown here is derived from an EMBL/GenBank/DDBJ whole genome shotgun (WGS) entry which is preliminary data.</text>
</comment>
<accession>A0A949TF43</accession>
<dbReference type="AlphaFoldDB" id="A0A949TF43"/>
<sequence>MAHKLTMKFTTEQEGKYFSLSVDNIKEDENGKPAVTQADINAAMDLIITKKIFVSKNGALVGKKDAKVVSTTSQEFAVK</sequence>
<keyword evidence="2" id="KW-1185">Reference proteome</keyword>
<evidence type="ECO:0000313" key="1">
    <source>
        <dbReference type="EMBL" id="MBV7271629.1"/>
    </source>
</evidence>
<dbReference type="EMBL" id="JAEEGC010000007">
    <property type="protein sequence ID" value="MBV7271629.1"/>
    <property type="molecule type" value="Genomic_DNA"/>
</dbReference>
<name>A0A949TF43_9CLOT</name>
<organism evidence="1 2">
    <name type="scientific">Clostridium thailandense</name>
    <dbReference type="NCBI Taxonomy" id="2794346"/>
    <lineage>
        <taxon>Bacteria</taxon>
        <taxon>Bacillati</taxon>
        <taxon>Bacillota</taxon>
        <taxon>Clostridia</taxon>
        <taxon>Eubacteriales</taxon>
        <taxon>Clostridiaceae</taxon>
        <taxon>Clostridium</taxon>
    </lineage>
</organism>
<reference evidence="1" key="1">
    <citation type="submission" date="2020-12" db="EMBL/GenBank/DDBJ databases">
        <title>Clostridium thailandense sp. nov., a novel acetogenic bacterium isolated from peat land soil in Thailand.</title>
        <authorList>
            <person name="Chaikitkaew S."/>
            <person name="Birkeland N.K."/>
        </authorList>
    </citation>
    <scope>NUCLEOTIDE SEQUENCE</scope>
    <source>
        <strain evidence="1">PL3</strain>
    </source>
</reference>